<feature type="region of interest" description="Disordered" evidence="1">
    <location>
        <begin position="1"/>
        <end position="21"/>
    </location>
</feature>
<evidence type="ECO:0000256" key="1">
    <source>
        <dbReference type="SAM" id="MobiDB-lite"/>
    </source>
</evidence>
<evidence type="ECO:0000313" key="2">
    <source>
        <dbReference type="EMBL" id="GIX91135.1"/>
    </source>
</evidence>
<reference evidence="2 3" key="1">
    <citation type="submission" date="2021-06" db="EMBL/GenBank/DDBJ databases">
        <title>Caerostris extrusa draft genome.</title>
        <authorList>
            <person name="Kono N."/>
            <person name="Arakawa K."/>
        </authorList>
    </citation>
    <scope>NUCLEOTIDE SEQUENCE [LARGE SCALE GENOMIC DNA]</scope>
</reference>
<dbReference type="AlphaFoldDB" id="A0AAV4P1V0"/>
<comment type="caution">
    <text evidence="2">The sequence shown here is derived from an EMBL/GenBank/DDBJ whole genome shotgun (WGS) entry which is preliminary data.</text>
</comment>
<organism evidence="2 3">
    <name type="scientific">Caerostris extrusa</name>
    <name type="common">Bark spider</name>
    <name type="synonym">Caerostris bankana</name>
    <dbReference type="NCBI Taxonomy" id="172846"/>
    <lineage>
        <taxon>Eukaryota</taxon>
        <taxon>Metazoa</taxon>
        <taxon>Ecdysozoa</taxon>
        <taxon>Arthropoda</taxon>
        <taxon>Chelicerata</taxon>
        <taxon>Arachnida</taxon>
        <taxon>Araneae</taxon>
        <taxon>Araneomorphae</taxon>
        <taxon>Entelegynae</taxon>
        <taxon>Araneoidea</taxon>
        <taxon>Araneidae</taxon>
        <taxon>Caerostris</taxon>
    </lineage>
</organism>
<dbReference type="Proteomes" id="UP001054945">
    <property type="component" value="Unassembled WGS sequence"/>
</dbReference>
<proteinExistence type="predicted"/>
<keyword evidence="3" id="KW-1185">Reference proteome</keyword>
<gene>
    <name evidence="2" type="ORF">CEXT_269951</name>
</gene>
<accession>A0AAV4P1V0</accession>
<evidence type="ECO:0000313" key="3">
    <source>
        <dbReference type="Proteomes" id="UP001054945"/>
    </source>
</evidence>
<dbReference type="EMBL" id="BPLR01003996">
    <property type="protein sequence ID" value="GIX91135.1"/>
    <property type="molecule type" value="Genomic_DNA"/>
</dbReference>
<name>A0AAV4P1V0_CAEEX</name>
<sequence length="80" mass="8966">MNGALAIRSRKGTQGLANSCTRQGTMSYQRDRCTAGEFLKNKNRLRGIFGNVRFSFLRTNLRCLHFGGKEERGNVRVATA</sequence>
<protein>
    <submittedName>
        <fullName evidence="2">Uncharacterized protein</fullName>
    </submittedName>
</protein>